<comment type="caution">
    <text evidence="3">The sequence shown here is derived from an EMBL/GenBank/DDBJ whole genome shotgun (WGS) entry which is preliminary data.</text>
</comment>
<sequence>MTRKRLVTLLSAGLAAAAFAAGAAARLAWTGPEPRRPTEAPQRPSPSAPVEFDHA</sequence>
<name>A0A7W9C3V0_9CAUL</name>
<proteinExistence type="predicted"/>
<feature type="region of interest" description="Disordered" evidence="1">
    <location>
        <begin position="31"/>
        <end position="55"/>
    </location>
</feature>
<dbReference type="AlphaFoldDB" id="A0A7W9C3V0"/>
<accession>A0A7W9C3V0</accession>
<protein>
    <submittedName>
        <fullName evidence="3">Uncharacterized protein</fullName>
    </submittedName>
</protein>
<dbReference type="Proteomes" id="UP000527324">
    <property type="component" value="Unassembled WGS sequence"/>
</dbReference>
<keyword evidence="4" id="KW-1185">Reference proteome</keyword>
<evidence type="ECO:0000313" key="4">
    <source>
        <dbReference type="Proteomes" id="UP000527324"/>
    </source>
</evidence>
<reference evidence="3 4" key="1">
    <citation type="submission" date="2020-08" db="EMBL/GenBank/DDBJ databases">
        <title>Genomic Encyclopedia of Type Strains, Phase IV (KMG-IV): sequencing the most valuable type-strain genomes for metagenomic binning, comparative biology and taxonomic classification.</title>
        <authorList>
            <person name="Goeker M."/>
        </authorList>
    </citation>
    <scope>NUCLEOTIDE SEQUENCE [LARGE SCALE GENOMIC DNA]</scope>
    <source>
        <strain evidence="3 4">DSM 4731</strain>
    </source>
</reference>
<evidence type="ECO:0000256" key="2">
    <source>
        <dbReference type="SAM" id="SignalP"/>
    </source>
</evidence>
<feature type="chain" id="PRO_5031151638" evidence="2">
    <location>
        <begin position="21"/>
        <end position="55"/>
    </location>
</feature>
<feature type="signal peptide" evidence="2">
    <location>
        <begin position="1"/>
        <end position="20"/>
    </location>
</feature>
<gene>
    <name evidence="3" type="ORF">GGQ93_000255</name>
</gene>
<dbReference type="EMBL" id="JACHOQ010000001">
    <property type="protein sequence ID" value="MBB5738564.1"/>
    <property type="molecule type" value="Genomic_DNA"/>
</dbReference>
<evidence type="ECO:0000313" key="3">
    <source>
        <dbReference type="EMBL" id="MBB5738564.1"/>
    </source>
</evidence>
<organism evidence="3 4">
    <name type="scientific">Brevundimonas aurantiaca</name>
    <dbReference type="NCBI Taxonomy" id="74316"/>
    <lineage>
        <taxon>Bacteria</taxon>
        <taxon>Pseudomonadati</taxon>
        <taxon>Pseudomonadota</taxon>
        <taxon>Alphaproteobacteria</taxon>
        <taxon>Caulobacterales</taxon>
        <taxon>Caulobacteraceae</taxon>
        <taxon>Brevundimonas</taxon>
    </lineage>
</organism>
<dbReference type="RefSeq" id="WP_183214888.1">
    <property type="nucleotide sequence ID" value="NZ_CAJFZW010000014.1"/>
</dbReference>
<keyword evidence="2" id="KW-0732">Signal</keyword>
<evidence type="ECO:0000256" key="1">
    <source>
        <dbReference type="SAM" id="MobiDB-lite"/>
    </source>
</evidence>